<dbReference type="AlphaFoldDB" id="A0A6H1ZWR3"/>
<gene>
    <name evidence="1" type="ORF">TM448A02367_0009</name>
</gene>
<dbReference type="SUPFAM" id="SSF53756">
    <property type="entry name" value="UDP-Glycosyltransferase/glycogen phosphorylase"/>
    <property type="match status" value="1"/>
</dbReference>
<protein>
    <submittedName>
        <fullName evidence="1">Putative glycosyltransferase</fullName>
    </submittedName>
</protein>
<organism evidence="1">
    <name type="scientific">viral metagenome</name>
    <dbReference type="NCBI Taxonomy" id="1070528"/>
    <lineage>
        <taxon>unclassified sequences</taxon>
        <taxon>metagenomes</taxon>
        <taxon>organismal metagenomes</taxon>
    </lineage>
</organism>
<name>A0A6H1ZWR3_9ZZZZ</name>
<sequence length="315" mass="34567">MKILLTNQSLQYVGGTEKWTYTMAKCLADRGHEIDVLTLMEGMTSERMVSFARIADKPLRPEYDLILANHGTAFYRTRETDGFKVFTSHGPTHRLEMPIGGADVYVGVSKEVVSRRLSEGFPKDMLVITNGVDLTDFRPPSPRPIRDVPHVLVACKSAEAGNLVCAAAEASGCTVEPVHYLSEPVWDMAARMRGADMVVGAGRTAIEALACGANVLCYDMRSKPHGPRTDGWITAVNVNHLAQVNFSTRAYGNVCDYAALVKLFATRPESGTWQRAWAEENADIQTKADAYLSLLPKQDPVIEPDLTAEYEGVSV</sequence>
<dbReference type="GO" id="GO:0016740">
    <property type="term" value="F:transferase activity"/>
    <property type="evidence" value="ECO:0007669"/>
    <property type="project" value="UniProtKB-KW"/>
</dbReference>
<evidence type="ECO:0000313" key="1">
    <source>
        <dbReference type="EMBL" id="QJA51919.1"/>
    </source>
</evidence>
<keyword evidence="1" id="KW-0808">Transferase</keyword>
<proteinExistence type="predicted"/>
<dbReference type="Gene3D" id="3.40.50.2000">
    <property type="entry name" value="Glycogen Phosphorylase B"/>
    <property type="match status" value="1"/>
</dbReference>
<dbReference type="EMBL" id="MT144298">
    <property type="protein sequence ID" value="QJA51919.1"/>
    <property type="molecule type" value="Genomic_DNA"/>
</dbReference>
<accession>A0A6H1ZWR3</accession>
<reference evidence="1" key="1">
    <citation type="submission" date="2020-03" db="EMBL/GenBank/DDBJ databases">
        <title>The deep terrestrial virosphere.</title>
        <authorList>
            <person name="Holmfeldt K."/>
            <person name="Nilsson E."/>
            <person name="Simone D."/>
            <person name="Lopez-Fernandez M."/>
            <person name="Wu X."/>
            <person name="de Brujin I."/>
            <person name="Lundin D."/>
            <person name="Andersson A."/>
            <person name="Bertilsson S."/>
            <person name="Dopson M."/>
        </authorList>
    </citation>
    <scope>NUCLEOTIDE SEQUENCE</scope>
    <source>
        <strain evidence="1">TM448A02367</strain>
    </source>
</reference>